<comment type="similarity">
    <text evidence="4">Belongs to the UreE family.</text>
</comment>
<name>M1XLE8_NATM8</name>
<dbReference type="HOGENOM" id="CLU_095954_0_0_2"/>
<sequence length="240" mass="25884">MRRIDGVVGNRHDDPDLEARIAAHEDADTLEYVRIDSGERKKSRLRVETDAGTDLGIVVHGGELRSGDVLFVDDDAAAVVAFETREAFVVELPAPTAATLAAAAEFGHRVGNQHWDVAVEDGAVYVPVDAERRILEDVLGPYVPEGARTRYEEVEAELFVDDGGESAGGEHEHAHGGETDHSHGGETDHSHGGETDHSHGGETDHSHGGETDHNHDHGDGSDHDHDYATQHGDEDHDADE</sequence>
<dbReference type="eggNOG" id="arCOG06188">
    <property type="taxonomic scope" value="Archaea"/>
</dbReference>
<dbReference type="EMBL" id="HF582854">
    <property type="protein sequence ID" value="CCQ37589.1"/>
    <property type="molecule type" value="Genomic_DNA"/>
</dbReference>
<evidence type="ECO:0000256" key="1">
    <source>
        <dbReference type="ARBA" id="ARBA00022490"/>
    </source>
</evidence>
<evidence type="ECO:0000313" key="8">
    <source>
        <dbReference type="Proteomes" id="UP000011867"/>
    </source>
</evidence>
<comment type="subcellular location">
    <subcellularLocation>
        <location evidence="4">Cytoplasm</location>
    </subcellularLocation>
</comment>
<feature type="region of interest" description="Disordered" evidence="5">
    <location>
        <begin position="162"/>
        <end position="240"/>
    </location>
</feature>
<keyword evidence="2 4" id="KW-0533">Nickel</keyword>
<dbReference type="AlphaFoldDB" id="M1XLE8"/>
<evidence type="ECO:0000313" key="7">
    <source>
        <dbReference type="EMBL" id="CCQ37589.1"/>
    </source>
</evidence>
<dbReference type="GO" id="GO:0005737">
    <property type="term" value="C:cytoplasm"/>
    <property type="evidence" value="ECO:0007669"/>
    <property type="project" value="UniProtKB-SubCell"/>
</dbReference>
<dbReference type="Gene3D" id="2.60.260.20">
    <property type="entry name" value="Urease metallochaperone UreE, N-terminal domain"/>
    <property type="match status" value="1"/>
</dbReference>
<dbReference type="GO" id="GO:0051082">
    <property type="term" value="F:unfolded protein binding"/>
    <property type="evidence" value="ECO:0007669"/>
    <property type="project" value="UniProtKB-UniRule"/>
</dbReference>
<feature type="compositionally biased region" description="Basic and acidic residues" evidence="5">
    <location>
        <begin position="168"/>
        <end position="234"/>
    </location>
</feature>
<dbReference type="KEGG" id="nmo:Nmlp_3462"/>
<keyword evidence="8" id="KW-1185">Reference proteome</keyword>
<dbReference type="RefSeq" id="WP_015410327.1">
    <property type="nucleotide sequence ID" value="NC_020388.1"/>
</dbReference>
<feature type="domain" description="UreE urease accessory N-terminal" evidence="6">
    <location>
        <begin position="17"/>
        <end position="79"/>
    </location>
</feature>
<dbReference type="STRING" id="268739.Nmlp_3462"/>
<dbReference type="GeneID" id="14653333"/>
<dbReference type="SUPFAM" id="SSF69287">
    <property type="entry name" value="Urease metallochaperone UreE, N-terminal domain"/>
    <property type="match status" value="1"/>
</dbReference>
<dbReference type="NCBIfam" id="NF009752">
    <property type="entry name" value="PRK13261.1-2"/>
    <property type="match status" value="1"/>
</dbReference>
<dbReference type="OrthoDB" id="241983at2157"/>
<dbReference type="GO" id="GO:0016151">
    <property type="term" value="F:nickel cation binding"/>
    <property type="evidence" value="ECO:0007669"/>
    <property type="project" value="UniProtKB-UniRule"/>
</dbReference>
<dbReference type="InterPro" id="IPR036118">
    <property type="entry name" value="UreE_N_sf"/>
</dbReference>
<gene>
    <name evidence="4 7" type="primary">ureE</name>
    <name evidence="7" type="ordered locus">Nmlp_3462</name>
</gene>
<accession>M1XLE8</accession>
<evidence type="ECO:0000256" key="4">
    <source>
        <dbReference type="HAMAP-Rule" id="MF_00822"/>
    </source>
</evidence>
<protein>
    <recommendedName>
        <fullName evidence="4">Urease accessory protein UreE</fullName>
    </recommendedName>
</protein>
<reference evidence="7 8" key="1">
    <citation type="journal article" date="2013" name="Genome Announc.">
        <title>Genome of the haloarchaeon Natronomonas moolapensis, a neutrophilic member of a previously haloalkaliphilic genus.</title>
        <authorList>
            <person name="Dyall-Smith M.L."/>
            <person name="Pfeiffer F."/>
            <person name="Oberwinkler T."/>
            <person name="Klee K."/>
            <person name="Rampp M."/>
            <person name="Palm P."/>
            <person name="Gross K."/>
            <person name="Schuster S.C."/>
            <person name="Oesterhelt D."/>
        </authorList>
    </citation>
    <scope>NUCLEOTIDE SEQUENCE [LARGE SCALE GENOMIC DNA]</scope>
    <source>
        <strain evidence="8">DSM 18674 / JCM 14361 / 8.8.11</strain>
    </source>
</reference>
<dbReference type="Proteomes" id="UP000011867">
    <property type="component" value="Chromosome"/>
</dbReference>
<keyword evidence="3 4" id="KW-0143">Chaperone</keyword>
<dbReference type="HAMAP" id="MF_00822">
    <property type="entry name" value="UreE"/>
    <property type="match status" value="1"/>
</dbReference>
<dbReference type="SMART" id="SM00988">
    <property type="entry name" value="UreE_N"/>
    <property type="match status" value="1"/>
</dbReference>
<dbReference type="InterPro" id="IPR012406">
    <property type="entry name" value="UreE"/>
</dbReference>
<evidence type="ECO:0000259" key="6">
    <source>
        <dbReference type="SMART" id="SM00988"/>
    </source>
</evidence>
<organism evidence="7 8">
    <name type="scientific">Natronomonas moolapensis (strain DSM 18674 / CECT 7526 / JCM 14361 / 8.8.11)</name>
    <dbReference type="NCBI Taxonomy" id="268739"/>
    <lineage>
        <taxon>Archaea</taxon>
        <taxon>Methanobacteriati</taxon>
        <taxon>Methanobacteriota</taxon>
        <taxon>Stenosarchaea group</taxon>
        <taxon>Halobacteria</taxon>
        <taxon>Halobacteriales</taxon>
        <taxon>Natronomonadaceae</taxon>
        <taxon>Natronomonas</taxon>
    </lineage>
</organism>
<evidence type="ECO:0000256" key="5">
    <source>
        <dbReference type="SAM" id="MobiDB-lite"/>
    </source>
</evidence>
<dbReference type="Pfam" id="PF02814">
    <property type="entry name" value="UreE_N"/>
    <property type="match status" value="1"/>
</dbReference>
<dbReference type="GO" id="GO:0006457">
    <property type="term" value="P:protein folding"/>
    <property type="evidence" value="ECO:0007669"/>
    <property type="project" value="InterPro"/>
</dbReference>
<comment type="function">
    <text evidence="4">Involved in urease metallocenter assembly. Binds nickel. Probably functions as a nickel donor during metallocenter assembly.</text>
</comment>
<evidence type="ECO:0000256" key="2">
    <source>
        <dbReference type="ARBA" id="ARBA00022596"/>
    </source>
</evidence>
<keyword evidence="1 4" id="KW-0963">Cytoplasm</keyword>
<evidence type="ECO:0000256" key="3">
    <source>
        <dbReference type="ARBA" id="ARBA00023186"/>
    </source>
</evidence>
<proteinExistence type="inferred from homology"/>
<dbReference type="InterPro" id="IPR004029">
    <property type="entry name" value="UreE_N"/>
</dbReference>